<dbReference type="PRINTS" id="PR00080">
    <property type="entry name" value="SDRFAMILY"/>
</dbReference>
<evidence type="ECO:0000256" key="1">
    <source>
        <dbReference type="ARBA" id="ARBA00006484"/>
    </source>
</evidence>
<evidence type="ECO:0000313" key="4">
    <source>
        <dbReference type="Proteomes" id="UP000702425"/>
    </source>
</evidence>
<dbReference type="Pfam" id="PF13561">
    <property type="entry name" value="adh_short_C2"/>
    <property type="match status" value="1"/>
</dbReference>
<protein>
    <submittedName>
        <fullName evidence="3">Cyclopentanol dehydrogenase</fullName>
        <ecNumber evidence="3">1.1.1.163</ecNumber>
    </submittedName>
</protein>
<proteinExistence type="inferred from homology"/>
<dbReference type="NCBIfam" id="NF004203">
    <property type="entry name" value="PRK05653.2-4"/>
    <property type="match status" value="1"/>
</dbReference>
<dbReference type="EMBL" id="SRRZ01000132">
    <property type="protein sequence ID" value="NQE37477.1"/>
    <property type="molecule type" value="Genomic_DNA"/>
</dbReference>
<keyword evidence="2 3" id="KW-0560">Oxidoreductase</keyword>
<reference evidence="3 4" key="1">
    <citation type="journal article" date="2020" name="Sci. Rep.">
        <title>A novel cyanobacterial geosmin producer, revising GeoA distribution and dispersion patterns in Bacteria.</title>
        <authorList>
            <person name="Churro C."/>
            <person name="Semedo-Aguiar A.P."/>
            <person name="Silva A.D."/>
            <person name="Pereira-Leal J.B."/>
            <person name="Leite R.B."/>
        </authorList>
    </citation>
    <scope>NUCLEOTIDE SEQUENCE [LARGE SCALE GENOMIC DNA]</scope>
    <source>
        <strain evidence="3 4">IPMA8</strain>
    </source>
</reference>
<dbReference type="PRINTS" id="PR00081">
    <property type="entry name" value="GDHRDH"/>
</dbReference>
<dbReference type="PANTHER" id="PTHR24321">
    <property type="entry name" value="DEHYDROGENASES, SHORT CHAIN"/>
    <property type="match status" value="1"/>
</dbReference>
<dbReference type="SUPFAM" id="SSF51735">
    <property type="entry name" value="NAD(P)-binding Rossmann-fold domains"/>
    <property type="match status" value="1"/>
</dbReference>
<dbReference type="GO" id="GO:0055041">
    <property type="term" value="F:cyclopentanol dehydrogenase activity"/>
    <property type="evidence" value="ECO:0007669"/>
    <property type="project" value="UniProtKB-EC"/>
</dbReference>
<dbReference type="Gene3D" id="3.40.50.720">
    <property type="entry name" value="NAD(P)-binding Rossmann-like Domain"/>
    <property type="match status" value="1"/>
</dbReference>
<dbReference type="InterPro" id="IPR036291">
    <property type="entry name" value="NAD(P)-bd_dom_sf"/>
</dbReference>
<dbReference type="CDD" id="cd05233">
    <property type="entry name" value="SDR_c"/>
    <property type="match status" value="1"/>
</dbReference>
<name>A0ABX2D4A5_9CYAN</name>
<comment type="caution">
    <text evidence="3">The sequence shown here is derived from an EMBL/GenBank/DDBJ whole genome shotgun (WGS) entry which is preliminary data.</text>
</comment>
<dbReference type="Proteomes" id="UP000702425">
    <property type="component" value="Unassembled WGS sequence"/>
</dbReference>
<evidence type="ECO:0000256" key="2">
    <source>
        <dbReference type="ARBA" id="ARBA00023002"/>
    </source>
</evidence>
<sequence length="271" mass="28826">MLCDRAKNYLIKNMKLSAKVAVITGGGSGIGRAAAILMAKEGAKVAIINRTVEAGEETVRQLVDEGGCGLAIAADVADSQQMQQAFQTIFDEYQRIDIVLANAGINGVWSPIEEIEPEEWDRTINTNLRGTFLTVKYAVPYLKKQGGSIVITSSINGTRSFRKIGATAYASSKAAQVALAKMLALELAPSQIRVNVICPGGVLTAIEESTTKRHLDRIPVAPDAIQDMIPLTDNTAGSTEEVAQLVLFLVSDASSFITGTEVWIDGGGSLI</sequence>
<keyword evidence="4" id="KW-1185">Reference proteome</keyword>
<comment type="similarity">
    <text evidence="1">Belongs to the short-chain dehydrogenases/reductases (SDR) family.</text>
</comment>
<organism evidence="3 4">
    <name type="scientific">Microcoleus asticus IPMA8</name>
    <dbReference type="NCBI Taxonomy" id="2563858"/>
    <lineage>
        <taxon>Bacteria</taxon>
        <taxon>Bacillati</taxon>
        <taxon>Cyanobacteriota</taxon>
        <taxon>Cyanophyceae</taxon>
        <taxon>Oscillatoriophycideae</taxon>
        <taxon>Oscillatoriales</taxon>
        <taxon>Microcoleaceae</taxon>
        <taxon>Microcoleus</taxon>
        <taxon>Microcoleus asticus</taxon>
    </lineage>
</organism>
<dbReference type="EC" id="1.1.1.163" evidence="3"/>
<evidence type="ECO:0000313" key="3">
    <source>
        <dbReference type="EMBL" id="NQE37477.1"/>
    </source>
</evidence>
<gene>
    <name evidence="3" type="primary">cpnA</name>
    <name evidence="3" type="ORF">E5S67_05248</name>
</gene>
<dbReference type="PANTHER" id="PTHR24321:SF8">
    <property type="entry name" value="ESTRADIOL 17-BETA-DEHYDROGENASE 8-RELATED"/>
    <property type="match status" value="1"/>
</dbReference>
<accession>A0ABX2D4A5</accession>
<dbReference type="InterPro" id="IPR002347">
    <property type="entry name" value="SDR_fam"/>
</dbReference>